<keyword evidence="1" id="KW-0732">Signal</keyword>
<dbReference type="EMBL" id="QMDV01000003">
    <property type="protein sequence ID" value="RAU82194.1"/>
    <property type="molecule type" value="Genomic_DNA"/>
</dbReference>
<dbReference type="AlphaFoldDB" id="A0A364RD43"/>
<dbReference type="Gene3D" id="3.10.620.30">
    <property type="match status" value="1"/>
</dbReference>
<proteinExistence type="predicted"/>
<protein>
    <recommendedName>
        <fullName evidence="2">DUF3857 domain-containing protein</fullName>
    </recommendedName>
</protein>
<feature type="domain" description="DUF3857" evidence="2">
    <location>
        <begin position="74"/>
        <end position="241"/>
    </location>
</feature>
<keyword evidence="4" id="KW-1185">Reference proteome</keyword>
<feature type="chain" id="PRO_5017032544" description="DUF3857 domain-containing protein" evidence="1">
    <location>
        <begin position="26"/>
        <end position="661"/>
    </location>
</feature>
<accession>A0A364RD43</accession>
<dbReference type="PROSITE" id="PS51257">
    <property type="entry name" value="PROKAR_LIPOPROTEIN"/>
    <property type="match status" value="1"/>
</dbReference>
<comment type="caution">
    <text evidence="3">The sequence shown here is derived from an EMBL/GenBank/DDBJ whole genome shotgun (WGS) entry which is preliminary data.</text>
</comment>
<name>A0A364RD43_9BACT</name>
<gene>
    <name evidence="3" type="ORF">DP923_10355</name>
</gene>
<organism evidence="3 4">
    <name type="scientific">Pontibacter arcticus</name>
    <dbReference type="NCBI Taxonomy" id="2080288"/>
    <lineage>
        <taxon>Bacteria</taxon>
        <taxon>Pseudomonadati</taxon>
        <taxon>Bacteroidota</taxon>
        <taxon>Cytophagia</taxon>
        <taxon>Cytophagales</taxon>
        <taxon>Hymenobacteraceae</taxon>
        <taxon>Pontibacter</taxon>
    </lineage>
</organism>
<dbReference type="OrthoDB" id="98874at2"/>
<dbReference type="InterPro" id="IPR024618">
    <property type="entry name" value="DUF3857"/>
</dbReference>
<evidence type="ECO:0000256" key="1">
    <source>
        <dbReference type="SAM" id="SignalP"/>
    </source>
</evidence>
<evidence type="ECO:0000313" key="3">
    <source>
        <dbReference type="EMBL" id="RAU82194.1"/>
    </source>
</evidence>
<evidence type="ECO:0000313" key="4">
    <source>
        <dbReference type="Proteomes" id="UP000251692"/>
    </source>
</evidence>
<dbReference type="Proteomes" id="UP000251692">
    <property type="component" value="Unassembled WGS sequence"/>
</dbReference>
<reference evidence="3 4" key="2">
    <citation type="submission" date="2018-07" db="EMBL/GenBank/DDBJ databases">
        <title>Pontibacter sp. 2b14 genomic sequence and assembly.</title>
        <authorList>
            <person name="Du Z.-J."/>
        </authorList>
    </citation>
    <scope>NUCLEOTIDE SEQUENCE [LARGE SCALE GENOMIC DNA]</scope>
    <source>
        <strain evidence="3 4">2b14</strain>
    </source>
</reference>
<dbReference type="Gene3D" id="2.60.120.1130">
    <property type="match status" value="1"/>
</dbReference>
<sequence>MLTRLLSPILIFTALLLGCYQQAIAQNAKYGKVSEDELKMKQYEKDTTAAAVILSDIGSSRFLFASKVQLITDRHIRIKILKKSGFDWANFSIPFYQKNADKEKVTSIKGTTFNLESGAITKTKLENKAIFEEQRNENWLVKKITMPNVKEGSVIDIEYTITSDFVYTLREWEFQTTIPTLWSEYRAEIPEYFDYKFLMQGYNPLYKSEKNTRTDRVADPKSESPEMKKNAYVWCMKDVPALKEEKYITTLSDYQSKIEFELQVVRYPGQLSKTMTGDWDQVTKELLASERFGTQLNRNGYFKNEIAAISAIHKTPQARINAIYELVKKQVKWNGKYGIYTNIPLRKVFETRTGSAAEINLMLTAMLLEAGFDAAPVLISTRSNGRPHDGNPMLTKFNYVVSLIKIDDKEVMLDATDPLLQAGMLSVRCLNGIGRLIKKTDQRWVTLTPSLPFVKVFTGQVTMQPNGDMVGKGTESSSGYTALYLRQEAQENGENKLAESIGKATGNYKIGKPEIKNLGDVDKSLEITYEVTASGNGQINDVIYLNPMLGYAEKENPFKMTDRTYPVDFAAPIDETFICSYVIPDGYKMDEAPKDMNLVLPENSGRFMYMVQQQGNVIQVMSKIRIAKPIFYAQEYGNLKEFYNQIVAKHAEPLVIKKAAQ</sequence>
<evidence type="ECO:0000259" key="2">
    <source>
        <dbReference type="Pfam" id="PF12969"/>
    </source>
</evidence>
<feature type="signal peptide" evidence="1">
    <location>
        <begin position="1"/>
        <end position="25"/>
    </location>
</feature>
<dbReference type="RefSeq" id="WP_112305787.1">
    <property type="nucleotide sequence ID" value="NZ_QMDV01000003.1"/>
</dbReference>
<dbReference type="Gene3D" id="2.60.40.3140">
    <property type="match status" value="1"/>
</dbReference>
<reference evidence="3 4" key="1">
    <citation type="submission" date="2018-06" db="EMBL/GenBank/DDBJ databases">
        <authorList>
            <person name="Liu Z.-W."/>
        </authorList>
    </citation>
    <scope>NUCLEOTIDE SEQUENCE [LARGE SCALE GENOMIC DNA]</scope>
    <source>
        <strain evidence="3 4">2b14</strain>
    </source>
</reference>
<dbReference type="Pfam" id="PF12969">
    <property type="entry name" value="DUF3857"/>
    <property type="match status" value="1"/>
</dbReference>